<evidence type="ECO:0000313" key="2">
    <source>
        <dbReference type="EMBL" id="KAJ8412946.1"/>
    </source>
</evidence>
<comment type="caution">
    <text evidence="2">The sequence shown here is derived from an EMBL/GenBank/DDBJ whole genome shotgun (WGS) entry which is preliminary data.</text>
</comment>
<evidence type="ECO:0000313" key="3">
    <source>
        <dbReference type="Proteomes" id="UP001221898"/>
    </source>
</evidence>
<gene>
    <name evidence="2" type="ORF">AAFF_G00105280</name>
</gene>
<reference evidence="2" key="1">
    <citation type="journal article" date="2023" name="Science">
        <title>Genome structures resolve the early diversification of teleost fishes.</title>
        <authorList>
            <person name="Parey E."/>
            <person name="Louis A."/>
            <person name="Montfort J."/>
            <person name="Bouchez O."/>
            <person name="Roques C."/>
            <person name="Iampietro C."/>
            <person name="Lluch J."/>
            <person name="Castinel A."/>
            <person name="Donnadieu C."/>
            <person name="Desvignes T."/>
            <person name="Floi Bucao C."/>
            <person name="Jouanno E."/>
            <person name="Wen M."/>
            <person name="Mejri S."/>
            <person name="Dirks R."/>
            <person name="Jansen H."/>
            <person name="Henkel C."/>
            <person name="Chen W.J."/>
            <person name="Zahm M."/>
            <person name="Cabau C."/>
            <person name="Klopp C."/>
            <person name="Thompson A.W."/>
            <person name="Robinson-Rechavi M."/>
            <person name="Braasch I."/>
            <person name="Lecointre G."/>
            <person name="Bobe J."/>
            <person name="Postlethwait J.H."/>
            <person name="Berthelot C."/>
            <person name="Roest Crollius H."/>
            <person name="Guiguen Y."/>
        </authorList>
    </citation>
    <scope>NUCLEOTIDE SEQUENCE</scope>
    <source>
        <strain evidence="2">NC1722</strain>
    </source>
</reference>
<accession>A0AAD7WX79</accession>
<keyword evidence="3" id="KW-1185">Reference proteome</keyword>
<evidence type="ECO:0000256" key="1">
    <source>
        <dbReference type="SAM" id="MobiDB-lite"/>
    </source>
</evidence>
<proteinExistence type="predicted"/>
<sequence>MPSPLQPGSAAAQLRQGRAVGASLSGRAERLQTRLTRMGDSVPIGLQSSQNALLLKQNSRLTTGRARVSRPQCPRAPRLTELAAVTENGREEALYTGIERFRIARC</sequence>
<dbReference type="AlphaFoldDB" id="A0AAD7WX79"/>
<dbReference type="EMBL" id="JAINUG010000017">
    <property type="protein sequence ID" value="KAJ8412946.1"/>
    <property type="molecule type" value="Genomic_DNA"/>
</dbReference>
<name>A0AAD7WX79_9TELE</name>
<organism evidence="2 3">
    <name type="scientific">Aldrovandia affinis</name>
    <dbReference type="NCBI Taxonomy" id="143900"/>
    <lineage>
        <taxon>Eukaryota</taxon>
        <taxon>Metazoa</taxon>
        <taxon>Chordata</taxon>
        <taxon>Craniata</taxon>
        <taxon>Vertebrata</taxon>
        <taxon>Euteleostomi</taxon>
        <taxon>Actinopterygii</taxon>
        <taxon>Neopterygii</taxon>
        <taxon>Teleostei</taxon>
        <taxon>Notacanthiformes</taxon>
        <taxon>Halosauridae</taxon>
        <taxon>Aldrovandia</taxon>
    </lineage>
</organism>
<dbReference type="Proteomes" id="UP001221898">
    <property type="component" value="Unassembled WGS sequence"/>
</dbReference>
<protein>
    <submittedName>
        <fullName evidence="2">Uncharacterized protein</fullName>
    </submittedName>
</protein>
<feature type="region of interest" description="Disordered" evidence="1">
    <location>
        <begin position="1"/>
        <end position="24"/>
    </location>
</feature>